<dbReference type="Gramene" id="KZN11872">
    <property type="protein sequence ID" value="KZN11872"/>
    <property type="gene ID" value="DCAR_004528"/>
</dbReference>
<dbReference type="InterPro" id="IPR019835">
    <property type="entry name" value="SWIB_domain"/>
</dbReference>
<keyword evidence="2" id="KW-1185">Reference proteome</keyword>
<reference evidence="1" key="2">
    <citation type="submission" date="2022-03" db="EMBL/GenBank/DDBJ databases">
        <title>Draft title - Genomic analysis of global carrot germplasm unveils the trajectory of domestication and the origin of high carotenoid orange carrot.</title>
        <authorList>
            <person name="Iorizzo M."/>
            <person name="Ellison S."/>
            <person name="Senalik D."/>
            <person name="Macko-Podgorni A."/>
            <person name="Grzebelus D."/>
            <person name="Bostan H."/>
            <person name="Rolling W."/>
            <person name="Curaba J."/>
            <person name="Simon P."/>
        </authorList>
    </citation>
    <scope>NUCLEOTIDE SEQUENCE</scope>
    <source>
        <tissue evidence="1">Leaf</tissue>
    </source>
</reference>
<evidence type="ECO:0000313" key="1">
    <source>
        <dbReference type="EMBL" id="WOG85709.1"/>
    </source>
</evidence>
<dbReference type="InterPro" id="IPR036885">
    <property type="entry name" value="SWIB_MDM2_dom_sf"/>
</dbReference>
<dbReference type="KEGG" id="dcr:108193690"/>
<organism evidence="1 2">
    <name type="scientific">Daucus carota subsp. sativus</name>
    <name type="common">Carrot</name>
    <dbReference type="NCBI Taxonomy" id="79200"/>
    <lineage>
        <taxon>Eukaryota</taxon>
        <taxon>Viridiplantae</taxon>
        <taxon>Streptophyta</taxon>
        <taxon>Embryophyta</taxon>
        <taxon>Tracheophyta</taxon>
        <taxon>Spermatophyta</taxon>
        <taxon>Magnoliopsida</taxon>
        <taxon>eudicotyledons</taxon>
        <taxon>Gunneridae</taxon>
        <taxon>Pentapetalae</taxon>
        <taxon>asterids</taxon>
        <taxon>campanulids</taxon>
        <taxon>Apiales</taxon>
        <taxon>Apiaceae</taxon>
        <taxon>Apioideae</taxon>
        <taxon>Scandiceae</taxon>
        <taxon>Daucinae</taxon>
        <taxon>Daucus</taxon>
        <taxon>Daucus sect. Daucus</taxon>
    </lineage>
</organism>
<dbReference type="SMART" id="SM00151">
    <property type="entry name" value="SWIB"/>
    <property type="match status" value="1"/>
</dbReference>
<dbReference type="Gene3D" id="1.10.245.10">
    <property type="entry name" value="SWIB/MDM2 domain"/>
    <property type="match status" value="1"/>
</dbReference>
<dbReference type="Proteomes" id="UP000077755">
    <property type="component" value="Chromosome 1"/>
</dbReference>
<evidence type="ECO:0000313" key="2">
    <source>
        <dbReference type="Proteomes" id="UP000077755"/>
    </source>
</evidence>
<dbReference type="AlphaFoldDB" id="A0A166J7E7"/>
<dbReference type="CDD" id="cd10567">
    <property type="entry name" value="SWIB-MDM2_like"/>
    <property type="match status" value="1"/>
</dbReference>
<dbReference type="OMA" id="RQIFCDE"/>
<dbReference type="PANTHER" id="PTHR13844">
    <property type="entry name" value="SWI/SNF-RELATED MATRIX-ASSOCIATED ACTIN-DEPENDENT REGULATOR OF CHROMATIN SUBFAMILY D"/>
    <property type="match status" value="1"/>
</dbReference>
<sequence length="137" mass="14925">MASLSRVFTRYYSSVMAAAAKSAVADATAAVKKTAVKKTAAKKSAEKVATGPKKLTGILKPMPISPALTEFMGAAESSRTEAVKRVWEYIKANNLQNPQNKRQIFCDEKLKTIFDGKAEVEFIEVAKLLSQHFVKAS</sequence>
<dbReference type="OrthoDB" id="10251073at2759"/>
<name>A0A166J7E7_DAUCS</name>
<reference evidence="1" key="1">
    <citation type="journal article" date="2016" name="Nat. Genet.">
        <title>A high-quality carrot genome assembly provides new insights into carotenoid accumulation and asterid genome evolution.</title>
        <authorList>
            <person name="Iorizzo M."/>
            <person name="Ellison S."/>
            <person name="Senalik D."/>
            <person name="Zeng P."/>
            <person name="Satapoomin P."/>
            <person name="Huang J."/>
            <person name="Bowman M."/>
            <person name="Iovene M."/>
            <person name="Sanseverino W."/>
            <person name="Cavagnaro P."/>
            <person name="Yildiz M."/>
            <person name="Macko-Podgorni A."/>
            <person name="Moranska E."/>
            <person name="Grzebelus E."/>
            <person name="Grzebelus D."/>
            <person name="Ashrafi H."/>
            <person name="Zheng Z."/>
            <person name="Cheng S."/>
            <person name="Spooner D."/>
            <person name="Van Deynze A."/>
            <person name="Simon P."/>
        </authorList>
    </citation>
    <scope>NUCLEOTIDE SEQUENCE</scope>
    <source>
        <tissue evidence="1">Leaf</tissue>
    </source>
</reference>
<proteinExistence type="predicted"/>
<accession>A0A166J7E7</accession>
<dbReference type="EMBL" id="CP093343">
    <property type="protein sequence ID" value="WOG85709.1"/>
    <property type="molecule type" value="Genomic_DNA"/>
</dbReference>
<gene>
    <name evidence="1" type="ORF">DCAR_0104900</name>
</gene>
<dbReference type="PROSITE" id="PS51925">
    <property type="entry name" value="SWIB_MDM2"/>
    <property type="match status" value="1"/>
</dbReference>
<protein>
    <submittedName>
        <fullName evidence="1">Uncharacterized protein</fullName>
    </submittedName>
</protein>
<dbReference type="InterPro" id="IPR003121">
    <property type="entry name" value="SWIB_MDM2_domain"/>
</dbReference>
<dbReference type="SUPFAM" id="SSF47592">
    <property type="entry name" value="SWIB/MDM2 domain"/>
    <property type="match status" value="1"/>
</dbReference>
<dbReference type="Pfam" id="PF02201">
    <property type="entry name" value="SWIB"/>
    <property type="match status" value="1"/>
</dbReference>